<comment type="caution">
    <text evidence="1">The sequence shown here is derived from an EMBL/GenBank/DDBJ whole genome shotgun (WGS) entry which is preliminary data.</text>
</comment>
<protein>
    <submittedName>
        <fullName evidence="1">Alkylmercury lyase</fullName>
    </submittedName>
</protein>
<proteinExistence type="predicted"/>
<accession>A0A021VLW1</accession>
<evidence type="ECO:0000313" key="2">
    <source>
        <dbReference type="Proteomes" id="UP000019753"/>
    </source>
</evidence>
<organism evidence="1 2">
    <name type="scientific">Actinotalea ferrariae CF5-4</name>
    <dbReference type="NCBI Taxonomy" id="948458"/>
    <lineage>
        <taxon>Bacteria</taxon>
        <taxon>Bacillati</taxon>
        <taxon>Actinomycetota</taxon>
        <taxon>Actinomycetes</taxon>
        <taxon>Micrococcales</taxon>
        <taxon>Cellulomonadaceae</taxon>
        <taxon>Actinotalea</taxon>
    </lineage>
</organism>
<dbReference type="AlphaFoldDB" id="A0A021VLW1"/>
<dbReference type="Proteomes" id="UP000019753">
    <property type="component" value="Unassembled WGS sequence"/>
</dbReference>
<keyword evidence="2" id="KW-1185">Reference proteome</keyword>
<reference evidence="1 2" key="1">
    <citation type="submission" date="2014-01" db="EMBL/GenBank/DDBJ databases">
        <title>Actinotalea ferrariae CF5-4.</title>
        <authorList>
            <person name="Chen F."/>
            <person name="Li Y."/>
            <person name="Wang G."/>
        </authorList>
    </citation>
    <scope>NUCLEOTIDE SEQUENCE [LARGE SCALE GENOMIC DNA]</scope>
    <source>
        <strain evidence="1 2">CF5-4</strain>
    </source>
</reference>
<keyword evidence="1" id="KW-0456">Lyase</keyword>
<dbReference type="GO" id="GO:0016829">
    <property type="term" value="F:lyase activity"/>
    <property type="evidence" value="ECO:0007669"/>
    <property type="project" value="UniProtKB-KW"/>
</dbReference>
<dbReference type="RefSeq" id="WP_034228930.1">
    <property type="nucleotide sequence ID" value="NZ_AXCW01000340.1"/>
</dbReference>
<gene>
    <name evidence="1" type="ORF">N866_12105</name>
</gene>
<sequence length="99" mass="10843">MRIHLLYFEGCPNWHVMHERLLEAVALVDDDCDVQLVEVQSPEMADRWGFHGSPSVLVDGTDLFAAPGSPVGLTCRLYPTPDGVRGTPTLEQVVAALGR</sequence>
<dbReference type="EMBL" id="AXCW01000340">
    <property type="protein sequence ID" value="EYR62073.1"/>
    <property type="molecule type" value="Genomic_DNA"/>
</dbReference>
<name>A0A021VLW1_9CELL</name>
<evidence type="ECO:0000313" key="1">
    <source>
        <dbReference type="EMBL" id="EYR62073.1"/>
    </source>
</evidence>
<dbReference type="OrthoDB" id="7185309at2"/>